<accession>A0A0F9HM74</accession>
<protein>
    <submittedName>
        <fullName evidence="1">Uncharacterized protein</fullName>
    </submittedName>
</protein>
<dbReference type="AlphaFoldDB" id="A0A0F9HM74"/>
<sequence>MTTKRFNFNYICKRCGEILHMEDVVKHLVTDHDEDWRGSFEEALDEYDRSITMKKKINEEVSAN</sequence>
<dbReference type="EMBL" id="LAZR01016491">
    <property type="protein sequence ID" value="KKM04267.1"/>
    <property type="molecule type" value="Genomic_DNA"/>
</dbReference>
<organism evidence="1">
    <name type="scientific">marine sediment metagenome</name>
    <dbReference type="NCBI Taxonomy" id="412755"/>
    <lineage>
        <taxon>unclassified sequences</taxon>
        <taxon>metagenomes</taxon>
        <taxon>ecological metagenomes</taxon>
    </lineage>
</organism>
<gene>
    <name evidence="1" type="ORF">LCGC14_1765870</name>
</gene>
<evidence type="ECO:0000313" key="1">
    <source>
        <dbReference type="EMBL" id="KKM04267.1"/>
    </source>
</evidence>
<reference evidence="1" key="1">
    <citation type="journal article" date="2015" name="Nature">
        <title>Complex archaea that bridge the gap between prokaryotes and eukaryotes.</title>
        <authorList>
            <person name="Spang A."/>
            <person name="Saw J.H."/>
            <person name="Jorgensen S.L."/>
            <person name="Zaremba-Niedzwiedzka K."/>
            <person name="Martijn J."/>
            <person name="Lind A.E."/>
            <person name="van Eijk R."/>
            <person name="Schleper C."/>
            <person name="Guy L."/>
            <person name="Ettema T.J."/>
        </authorList>
    </citation>
    <scope>NUCLEOTIDE SEQUENCE</scope>
</reference>
<comment type="caution">
    <text evidence="1">The sequence shown here is derived from an EMBL/GenBank/DDBJ whole genome shotgun (WGS) entry which is preliminary data.</text>
</comment>
<name>A0A0F9HM74_9ZZZZ</name>
<proteinExistence type="predicted"/>